<dbReference type="RefSeq" id="WP_238896530.1">
    <property type="nucleotide sequence ID" value="NZ_JAKOGG010000006.1"/>
</dbReference>
<protein>
    <submittedName>
        <fullName evidence="1">Uncharacterized protein</fullName>
    </submittedName>
</protein>
<proteinExistence type="predicted"/>
<evidence type="ECO:0000313" key="2">
    <source>
        <dbReference type="Proteomes" id="UP001201549"/>
    </source>
</evidence>
<reference evidence="2" key="2">
    <citation type="submission" date="2023-07" db="EMBL/GenBank/DDBJ databases">
        <title>Shewanella mangrovi sp. nov., an acetaldehyde- degrading bacterium isolated from mangrove sediment.</title>
        <authorList>
            <person name="Liu Y."/>
        </authorList>
    </citation>
    <scope>NUCLEOTIDE SEQUENCE [LARGE SCALE GENOMIC DNA]</scope>
    <source>
        <strain evidence="2">C32</strain>
    </source>
</reference>
<evidence type="ECO:0000313" key="1">
    <source>
        <dbReference type="EMBL" id="MCS4557077.1"/>
    </source>
</evidence>
<dbReference type="Proteomes" id="UP001201549">
    <property type="component" value="Unassembled WGS sequence"/>
</dbReference>
<comment type="caution">
    <text evidence="1">The sequence shown here is derived from an EMBL/GenBank/DDBJ whole genome shotgun (WGS) entry which is preliminary data.</text>
</comment>
<dbReference type="EMBL" id="JAKOGG010000006">
    <property type="protein sequence ID" value="MCS4557077.1"/>
    <property type="molecule type" value="Genomic_DNA"/>
</dbReference>
<reference evidence="1 2" key="1">
    <citation type="submission" date="2022-02" db="EMBL/GenBank/DDBJ databases">
        <authorList>
            <person name="Zhuang L."/>
        </authorList>
    </citation>
    <scope>NUCLEOTIDE SEQUENCE [LARGE SCALE GENOMIC DNA]</scope>
    <source>
        <strain evidence="1 2">C32</strain>
    </source>
</reference>
<name>A0ABT2FL71_9GAMM</name>
<sequence length="291" mass="32544">MEKTISLGLLFIAGLAQAGELDIAHRYQQILENRHEKAQTIQQLEGILADVSNDHPLYKDIYSTYLNVKGVNPNDELNLAVAFTTGNKVETFCRGIGMVKATLNHNDGTETTLLLTGGKRVLEKDQYAIADSGRWQYQLNNRYHDNVTSEVWINQSNSKRYDIEEQRKSSQGIEKGSWVGAKVDGHFDVSVAQKYFSKEPVGMSFAMDYQTWGTPDLGYNIDFIQGSKQTLSSAVNLWDQDKAILLNSVRTVSAAVKTVNVESADGGRYMYGDCYNVETSIHFAGLKEMPH</sequence>
<keyword evidence="2" id="KW-1185">Reference proteome</keyword>
<gene>
    <name evidence="1" type="ORF">L9G74_11540</name>
</gene>
<organism evidence="1 2">
    <name type="scientific">Shewanella electrica</name>
    <dbReference type="NCBI Taxonomy" id="515560"/>
    <lineage>
        <taxon>Bacteria</taxon>
        <taxon>Pseudomonadati</taxon>
        <taxon>Pseudomonadota</taxon>
        <taxon>Gammaproteobacteria</taxon>
        <taxon>Alteromonadales</taxon>
        <taxon>Shewanellaceae</taxon>
        <taxon>Shewanella</taxon>
    </lineage>
</organism>
<accession>A0ABT2FL71</accession>